<evidence type="ECO:0000256" key="3">
    <source>
        <dbReference type="ARBA" id="ARBA00023235"/>
    </source>
</evidence>
<evidence type="ECO:0000313" key="6">
    <source>
        <dbReference type="EMBL" id="KRT85572.1"/>
    </source>
</evidence>
<keyword evidence="2" id="KW-0819">tRNA processing</keyword>
<feature type="domain" description="Pus10-like C-terminal" evidence="5">
    <location>
        <begin position="251"/>
        <end position="292"/>
    </location>
</feature>
<protein>
    <recommendedName>
        <fullName evidence="1">tRNA pseudouridine(55) synthase</fullName>
        <ecNumber evidence="1">5.4.99.25</ecNumber>
    </recommendedName>
</protein>
<dbReference type="Pfam" id="PF21238">
    <property type="entry name" value="Pus10_C"/>
    <property type="match status" value="1"/>
</dbReference>
<gene>
    <name evidence="6" type="ORF">AMK59_2769</name>
</gene>
<dbReference type="InterPro" id="IPR039894">
    <property type="entry name" value="Pus10-like"/>
</dbReference>
<keyword evidence="3" id="KW-0413">Isomerase</keyword>
<feature type="domain" description="Pus10 N-terminal eukaryotes" evidence="4">
    <location>
        <begin position="68"/>
        <end position="245"/>
    </location>
</feature>
<dbReference type="GO" id="GO:0031119">
    <property type="term" value="P:tRNA pseudouridine synthesis"/>
    <property type="evidence" value="ECO:0007669"/>
    <property type="project" value="TreeGrafter"/>
</dbReference>
<evidence type="ECO:0000259" key="5">
    <source>
        <dbReference type="Pfam" id="PF21238"/>
    </source>
</evidence>
<dbReference type="PANTHER" id="PTHR21568:SF0">
    <property type="entry name" value="TRNA PSEUDOURIDINE SYNTHASE PUS10"/>
    <property type="match status" value="1"/>
</dbReference>
<dbReference type="OrthoDB" id="271937at2759"/>
<dbReference type="EC" id="5.4.99.25" evidence="1"/>
<dbReference type="PANTHER" id="PTHR21568">
    <property type="entry name" value="TRNA PSEUDOURIDINE SYNTHASE PUS10"/>
    <property type="match status" value="1"/>
</dbReference>
<dbReference type="EMBL" id="LJIG01001368">
    <property type="protein sequence ID" value="KRT85572.1"/>
    <property type="molecule type" value="Genomic_DNA"/>
</dbReference>
<keyword evidence="7" id="KW-1185">Reference proteome</keyword>
<evidence type="ECO:0000256" key="1">
    <source>
        <dbReference type="ARBA" id="ARBA00012787"/>
    </source>
</evidence>
<proteinExistence type="predicted"/>
<reference evidence="6 7" key="1">
    <citation type="submission" date="2015-09" db="EMBL/GenBank/DDBJ databases">
        <title>Draft genome of the scarab beetle Oryctes borbonicus.</title>
        <authorList>
            <person name="Meyer J.M."/>
            <person name="Markov G.V."/>
            <person name="Baskaran P."/>
            <person name="Herrmann M."/>
            <person name="Sommer R.J."/>
            <person name="Roedelsperger C."/>
        </authorList>
    </citation>
    <scope>NUCLEOTIDE SEQUENCE [LARGE SCALE GENOMIC DNA]</scope>
    <source>
        <strain evidence="6">OB123</strain>
        <tissue evidence="6">Whole animal</tissue>
    </source>
</reference>
<evidence type="ECO:0000259" key="4">
    <source>
        <dbReference type="Pfam" id="PF21237"/>
    </source>
</evidence>
<dbReference type="Pfam" id="PF21237">
    <property type="entry name" value="Pus10_N_euk"/>
    <property type="match status" value="1"/>
</dbReference>
<name>A0A0T6BE52_9SCAR</name>
<dbReference type="AlphaFoldDB" id="A0A0T6BE52"/>
<organism evidence="6 7">
    <name type="scientific">Oryctes borbonicus</name>
    <dbReference type="NCBI Taxonomy" id="1629725"/>
    <lineage>
        <taxon>Eukaryota</taxon>
        <taxon>Metazoa</taxon>
        <taxon>Ecdysozoa</taxon>
        <taxon>Arthropoda</taxon>
        <taxon>Hexapoda</taxon>
        <taxon>Insecta</taxon>
        <taxon>Pterygota</taxon>
        <taxon>Neoptera</taxon>
        <taxon>Endopterygota</taxon>
        <taxon>Coleoptera</taxon>
        <taxon>Polyphaga</taxon>
        <taxon>Scarabaeiformia</taxon>
        <taxon>Scarabaeidae</taxon>
        <taxon>Dynastinae</taxon>
        <taxon>Oryctes</taxon>
    </lineage>
</organism>
<accession>A0A0T6BE52</accession>
<dbReference type="Proteomes" id="UP000051574">
    <property type="component" value="Unassembled WGS sequence"/>
</dbReference>
<sequence>MDSEFQFFNDLLSIGCCKLCAMRYLCKKSIDFNNVDEYLIENDLYKDVTKTNNDDDDFVIKKVKTNPCVICLGLLQQESLSQIIQSDKLDKAKQYDSTVFTCSISMPASILLREHSMQIYLKNKFPNIYKENGEIPLNRVWKIFVKHALGKYLGKIFENSDTCDFFINVTMEYEQDIMELNHLKKMQPKMYEERSTQRRKYNGELFSRKGVITALSITESEDFIKNYPVPPEIPPSFLFVKDIECKHNSIFFAGRYTKYSRELSQSPWVIDGVKTMETSVQEIIFDSIKKVLGLVKTVRCYVTE</sequence>
<evidence type="ECO:0000256" key="2">
    <source>
        <dbReference type="ARBA" id="ARBA00022694"/>
    </source>
</evidence>
<comment type="caution">
    <text evidence="6">The sequence shown here is derived from an EMBL/GenBank/DDBJ whole genome shotgun (WGS) entry which is preliminary data.</text>
</comment>
<dbReference type="Gene3D" id="3.30.70.2510">
    <property type="match status" value="1"/>
</dbReference>
<dbReference type="GO" id="GO:0160148">
    <property type="term" value="F:tRNA pseudouridine(55) synthase activity"/>
    <property type="evidence" value="ECO:0007669"/>
    <property type="project" value="UniProtKB-EC"/>
</dbReference>
<dbReference type="InterPro" id="IPR048741">
    <property type="entry name" value="Pus10-like_C"/>
</dbReference>
<evidence type="ECO:0000313" key="7">
    <source>
        <dbReference type="Proteomes" id="UP000051574"/>
    </source>
</evidence>
<dbReference type="InterPro" id="IPR048742">
    <property type="entry name" value="Pus10_N_euk"/>
</dbReference>